<organism evidence="3 4">
    <name type="scientific">Planomicrobium soli</name>
    <dbReference type="NCBI Taxonomy" id="1176648"/>
    <lineage>
        <taxon>Bacteria</taxon>
        <taxon>Bacillati</taxon>
        <taxon>Bacillota</taxon>
        <taxon>Bacilli</taxon>
        <taxon>Bacillales</taxon>
        <taxon>Caryophanaceae</taxon>
        <taxon>Planomicrobium</taxon>
    </lineage>
</organism>
<accession>A0A2P8GQH2</accession>
<dbReference type="SUPFAM" id="SSF50151">
    <property type="entry name" value="SacY-like RNA-binding domain"/>
    <property type="match status" value="1"/>
</dbReference>
<evidence type="ECO:0000313" key="4">
    <source>
        <dbReference type="Proteomes" id="UP000242682"/>
    </source>
</evidence>
<feature type="domain" description="PRD" evidence="2">
    <location>
        <begin position="65"/>
        <end position="170"/>
    </location>
</feature>
<dbReference type="Pfam" id="PF00874">
    <property type="entry name" value="PRD"/>
    <property type="match status" value="2"/>
</dbReference>
<reference evidence="3 4" key="1">
    <citation type="submission" date="2018-03" db="EMBL/GenBank/DDBJ databases">
        <title>Genomic Encyclopedia of Type Strains, Phase III (KMG-III): the genomes of soil and plant-associated and newly described type strains.</title>
        <authorList>
            <person name="Whitman W."/>
        </authorList>
    </citation>
    <scope>NUCLEOTIDE SEQUENCE [LARGE SCALE GENOMIC DNA]</scope>
    <source>
        <strain evidence="3 4">CGMCC 1.12259</strain>
    </source>
</reference>
<evidence type="ECO:0000259" key="2">
    <source>
        <dbReference type="PROSITE" id="PS51372"/>
    </source>
</evidence>
<dbReference type="Gene3D" id="2.30.24.10">
    <property type="entry name" value="CAT RNA-binding domain"/>
    <property type="match status" value="1"/>
</dbReference>
<dbReference type="InterPro" id="IPR036634">
    <property type="entry name" value="PRD_sf"/>
</dbReference>
<sequence length="281" mass="32592">MIIRQIFNNNVIRVEDQVGREYVVIGNGLGFKRKPGQPVDQEKIEKTFMHRPEKVPQKLIELIGETSVDSYALADRIIKLAKEEMGNIFDDNIYITLMDHIHFAVARMKKSMGLKNALLWQIKKFYPQEFMIGLKALGMIKEQFNVEMDAHEAGFIAMHFVNAQQDKGGMKNSLEVAKLIDDTVGIVSNYFSLSLDEDSFNYSRFITHLQYFGYRLLNGEQERNTSGDVFLYDQVKVKYPKAFECTNRINSYLEEEYESAMTIDEKVFLTVHIERLTTRSK</sequence>
<dbReference type="PANTHER" id="PTHR30185">
    <property type="entry name" value="CRYPTIC BETA-GLUCOSIDE BGL OPERON ANTITERMINATOR"/>
    <property type="match status" value="1"/>
</dbReference>
<protein>
    <submittedName>
        <fullName evidence="3">BglG family transcriptional antiterminator</fullName>
    </submittedName>
</protein>
<dbReference type="AlphaFoldDB" id="A0A2P8GQH2"/>
<gene>
    <name evidence="3" type="ORF">B0H99_10731</name>
</gene>
<dbReference type="InterPro" id="IPR011608">
    <property type="entry name" value="PRD"/>
</dbReference>
<dbReference type="GO" id="GO:0003723">
    <property type="term" value="F:RNA binding"/>
    <property type="evidence" value="ECO:0007669"/>
    <property type="project" value="InterPro"/>
</dbReference>
<dbReference type="EMBL" id="PYAT01000007">
    <property type="protein sequence ID" value="PSL36210.1"/>
    <property type="molecule type" value="Genomic_DNA"/>
</dbReference>
<dbReference type="GO" id="GO:0006355">
    <property type="term" value="P:regulation of DNA-templated transcription"/>
    <property type="evidence" value="ECO:0007669"/>
    <property type="project" value="InterPro"/>
</dbReference>
<dbReference type="Proteomes" id="UP000242682">
    <property type="component" value="Unassembled WGS sequence"/>
</dbReference>
<dbReference type="RefSeq" id="WP_106533586.1">
    <property type="nucleotide sequence ID" value="NZ_PYAT01000007.1"/>
</dbReference>
<dbReference type="PROSITE" id="PS51372">
    <property type="entry name" value="PRD_2"/>
    <property type="match status" value="2"/>
</dbReference>
<dbReference type="InterPro" id="IPR050661">
    <property type="entry name" value="BglG_antiterminators"/>
</dbReference>
<evidence type="ECO:0000256" key="1">
    <source>
        <dbReference type="ARBA" id="ARBA00022737"/>
    </source>
</evidence>
<name>A0A2P8GQH2_9BACL</name>
<dbReference type="Pfam" id="PF03123">
    <property type="entry name" value="CAT_RBD"/>
    <property type="match status" value="1"/>
</dbReference>
<dbReference type="InterPro" id="IPR004341">
    <property type="entry name" value="CAT_RNA-bd_dom"/>
</dbReference>
<dbReference type="InterPro" id="IPR036650">
    <property type="entry name" value="CAT_RNA-bd_dom_sf"/>
</dbReference>
<dbReference type="SMART" id="SM01061">
    <property type="entry name" value="CAT_RBD"/>
    <property type="match status" value="1"/>
</dbReference>
<dbReference type="NCBIfam" id="NF046042">
    <property type="entry name" value="LicT"/>
    <property type="match status" value="1"/>
</dbReference>
<proteinExistence type="predicted"/>
<dbReference type="PANTHER" id="PTHR30185:SF15">
    <property type="entry name" value="CRYPTIC BETA-GLUCOSIDE BGL OPERON ANTITERMINATOR"/>
    <property type="match status" value="1"/>
</dbReference>
<feature type="domain" description="PRD" evidence="2">
    <location>
        <begin position="171"/>
        <end position="281"/>
    </location>
</feature>
<keyword evidence="4" id="KW-1185">Reference proteome</keyword>
<evidence type="ECO:0000313" key="3">
    <source>
        <dbReference type="EMBL" id="PSL36210.1"/>
    </source>
</evidence>
<dbReference type="SUPFAM" id="SSF63520">
    <property type="entry name" value="PTS-regulatory domain, PRD"/>
    <property type="match status" value="2"/>
</dbReference>
<keyword evidence="1" id="KW-0677">Repeat</keyword>
<dbReference type="Gene3D" id="1.10.1790.10">
    <property type="entry name" value="PRD domain"/>
    <property type="match status" value="2"/>
</dbReference>
<comment type="caution">
    <text evidence="3">The sequence shown here is derived from an EMBL/GenBank/DDBJ whole genome shotgun (WGS) entry which is preliminary data.</text>
</comment>
<dbReference type="OrthoDB" id="9813552at2"/>